<keyword evidence="3 4" id="KW-0687">Ribonucleoprotein</keyword>
<dbReference type="PANTHER" id="PTHR14413:SF16">
    <property type="entry name" value="LARGE RIBOSOMAL SUBUNIT PROTEIN BL17M"/>
    <property type="match status" value="1"/>
</dbReference>
<comment type="similarity">
    <text evidence="1 4 5">Belongs to the bacterial ribosomal protein bL17 family.</text>
</comment>
<dbReference type="InterPro" id="IPR036373">
    <property type="entry name" value="Ribosomal_bL17_sf"/>
</dbReference>
<proteinExistence type="inferred from homology"/>
<dbReference type="GO" id="GO:0006412">
    <property type="term" value="P:translation"/>
    <property type="evidence" value="ECO:0007669"/>
    <property type="project" value="UniProtKB-UniRule"/>
</dbReference>
<comment type="caution">
    <text evidence="6">The sequence shown here is derived from an EMBL/GenBank/DDBJ whole genome shotgun (WGS) entry which is preliminary data.</text>
</comment>
<accession>A0A9D6V102</accession>
<dbReference type="GO" id="GO:0003735">
    <property type="term" value="F:structural constituent of ribosome"/>
    <property type="evidence" value="ECO:0007669"/>
    <property type="project" value="InterPro"/>
</dbReference>
<comment type="subunit">
    <text evidence="4">Part of the 50S ribosomal subunit. Contacts protein L32.</text>
</comment>
<dbReference type="HAMAP" id="MF_01368">
    <property type="entry name" value="Ribosomal_bL17"/>
    <property type="match status" value="1"/>
</dbReference>
<dbReference type="AlphaFoldDB" id="A0A9D6V102"/>
<dbReference type="SUPFAM" id="SSF64263">
    <property type="entry name" value="Prokaryotic ribosomal protein L17"/>
    <property type="match status" value="1"/>
</dbReference>
<name>A0A9D6V102_9BACT</name>
<dbReference type="NCBIfam" id="TIGR00059">
    <property type="entry name" value="L17"/>
    <property type="match status" value="1"/>
</dbReference>
<dbReference type="FunFam" id="3.90.1030.10:FF:000001">
    <property type="entry name" value="50S ribosomal protein L17"/>
    <property type="match status" value="1"/>
</dbReference>
<evidence type="ECO:0000256" key="4">
    <source>
        <dbReference type="HAMAP-Rule" id="MF_01368"/>
    </source>
</evidence>
<evidence type="ECO:0000256" key="2">
    <source>
        <dbReference type="ARBA" id="ARBA00022980"/>
    </source>
</evidence>
<dbReference type="EMBL" id="JACRDE010000125">
    <property type="protein sequence ID" value="MBI5248680.1"/>
    <property type="molecule type" value="Genomic_DNA"/>
</dbReference>
<dbReference type="Pfam" id="PF01196">
    <property type="entry name" value="Ribosomal_L17"/>
    <property type="match status" value="1"/>
</dbReference>
<dbReference type="InterPro" id="IPR047859">
    <property type="entry name" value="Ribosomal_bL17_CS"/>
</dbReference>
<sequence>MRHRKAKYKLGMGTSQREAMLRNMVTSLLEHESITTTDARAKALRSVADKMITLGKRGDLHARRQALEVIRSKKVAQILFDDIAPRYANREGGYVRIIKKGFRPGDRAAVSLVELVEKKAEPTKEKGATKRKGLKDKIVDTFKSTK</sequence>
<gene>
    <name evidence="4 6" type="primary">rplQ</name>
    <name evidence="6" type="ORF">HY912_04230</name>
</gene>
<reference evidence="6" key="1">
    <citation type="submission" date="2020-07" db="EMBL/GenBank/DDBJ databases">
        <title>Huge and variable diversity of episymbiotic CPR bacteria and DPANN archaea in groundwater ecosystems.</title>
        <authorList>
            <person name="He C.Y."/>
            <person name="Keren R."/>
            <person name="Whittaker M."/>
            <person name="Farag I.F."/>
            <person name="Doudna J."/>
            <person name="Cate J.H.D."/>
            <person name="Banfield J.F."/>
        </authorList>
    </citation>
    <scope>NUCLEOTIDE SEQUENCE</scope>
    <source>
        <strain evidence="6">NC_groundwater_1664_Pr3_B-0.1um_52_9</strain>
    </source>
</reference>
<evidence type="ECO:0000256" key="5">
    <source>
        <dbReference type="RuleBase" id="RU000660"/>
    </source>
</evidence>
<evidence type="ECO:0000256" key="1">
    <source>
        <dbReference type="ARBA" id="ARBA00008777"/>
    </source>
</evidence>
<evidence type="ECO:0000313" key="6">
    <source>
        <dbReference type="EMBL" id="MBI5248680.1"/>
    </source>
</evidence>
<dbReference type="PROSITE" id="PS01167">
    <property type="entry name" value="RIBOSOMAL_L17"/>
    <property type="match status" value="1"/>
</dbReference>
<dbReference type="InterPro" id="IPR000456">
    <property type="entry name" value="Ribosomal_bL17"/>
</dbReference>
<dbReference type="Proteomes" id="UP000807825">
    <property type="component" value="Unassembled WGS sequence"/>
</dbReference>
<organism evidence="6 7">
    <name type="scientific">Desulfomonile tiedjei</name>
    <dbReference type="NCBI Taxonomy" id="2358"/>
    <lineage>
        <taxon>Bacteria</taxon>
        <taxon>Pseudomonadati</taxon>
        <taxon>Thermodesulfobacteriota</taxon>
        <taxon>Desulfomonilia</taxon>
        <taxon>Desulfomonilales</taxon>
        <taxon>Desulfomonilaceae</taxon>
        <taxon>Desulfomonile</taxon>
    </lineage>
</organism>
<dbReference type="PANTHER" id="PTHR14413">
    <property type="entry name" value="RIBOSOMAL PROTEIN L17"/>
    <property type="match status" value="1"/>
</dbReference>
<dbReference type="Gene3D" id="3.90.1030.10">
    <property type="entry name" value="Ribosomal protein L17"/>
    <property type="match status" value="1"/>
</dbReference>
<dbReference type="GO" id="GO:0022625">
    <property type="term" value="C:cytosolic large ribosomal subunit"/>
    <property type="evidence" value="ECO:0007669"/>
    <property type="project" value="TreeGrafter"/>
</dbReference>
<keyword evidence="2 4" id="KW-0689">Ribosomal protein</keyword>
<evidence type="ECO:0000256" key="3">
    <source>
        <dbReference type="ARBA" id="ARBA00023274"/>
    </source>
</evidence>
<evidence type="ECO:0000313" key="7">
    <source>
        <dbReference type="Proteomes" id="UP000807825"/>
    </source>
</evidence>
<protein>
    <recommendedName>
        <fullName evidence="4">Large ribosomal subunit protein bL17</fullName>
    </recommendedName>
</protein>